<gene>
    <name evidence="1" type="ORF">EZJ58_1770</name>
</gene>
<keyword evidence="2" id="KW-1185">Reference proteome</keyword>
<name>A0A4R1N8Y7_9GAMM</name>
<comment type="caution">
    <text evidence="1">The sequence shown here is derived from an EMBL/GenBank/DDBJ whole genome shotgun (WGS) entry which is preliminary data.</text>
</comment>
<evidence type="ECO:0000313" key="2">
    <source>
        <dbReference type="Proteomes" id="UP000294555"/>
    </source>
</evidence>
<protein>
    <submittedName>
        <fullName evidence="1">Uncharacterized protein</fullName>
    </submittedName>
</protein>
<sequence>MDFQDLLVNERKAVIRALNEIQALAAFLPQRLEISDSCVENTEIKEN</sequence>
<dbReference type="AlphaFoldDB" id="A0A4R1N8Y7"/>
<dbReference type="EMBL" id="SJOI01000001">
    <property type="protein sequence ID" value="TCL03693.1"/>
    <property type="molecule type" value="Genomic_DNA"/>
</dbReference>
<reference evidence="1 2" key="1">
    <citation type="submission" date="2019-02" db="EMBL/GenBank/DDBJ databases">
        <title>Investigation of anaerobic lignin degradation for improved lignocellulosic biofuels.</title>
        <authorList>
            <person name="Deangelis K."/>
        </authorList>
    </citation>
    <scope>NUCLEOTIDE SEQUENCE [LARGE SCALE GENOMIC DNA]</scope>
    <source>
        <strain evidence="1 2">159R</strain>
    </source>
</reference>
<organism evidence="1 2">
    <name type="scientific">Sodalis ligni</name>
    <dbReference type="NCBI Taxonomy" id="2697027"/>
    <lineage>
        <taxon>Bacteria</taxon>
        <taxon>Pseudomonadati</taxon>
        <taxon>Pseudomonadota</taxon>
        <taxon>Gammaproteobacteria</taxon>
        <taxon>Enterobacterales</taxon>
        <taxon>Bruguierivoracaceae</taxon>
        <taxon>Sodalis</taxon>
    </lineage>
</organism>
<evidence type="ECO:0000313" key="1">
    <source>
        <dbReference type="EMBL" id="TCL03693.1"/>
    </source>
</evidence>
<dbReference type="Proteomes" id="UP000294555">
    <property type="component" value="Unassembled WGS sequence"/>
</dbReference>
<accession>A0A4R1N8Y7</accession>
<proteinExistence type="predicted"/>